<dbReference type="AlphaFoldDB" id="A0A9X8P3C4"/>
<evidence type="ECO:0000313" key="3">
    <source>
        <dbReference type="EMBL" id="RYC38917.1"/>
    </source>
</evidence>
<reference evidence="3 4" key="1">
    <citation type="journal article" date="2018" name="Syst. Appl. Microbiol.">
        <title>Pectobacterium zantedeschiae sp. nov. a new species of a soft rot pathogen isolated from Calla lily (Zantedeschia spp.).</title>
        <authorList>
            <person name="Waleron M."/>
            <person name="Misztak A."/>
            <person name="Waleron M."/>
            <person name="Franczuk M."/>
            <person name="Jonca J."/>
            <person name="Wielgomas B."/>
            <person name="Mikicinski A."/>
            <person name="Popovic T."/>
            <person name="Waleron K."/>
        </authorList>
    </citation>
    <scope>NUCLEOTIDE SEQUENCE [LARGE SCALE GENOMIC DNA]</scope>
    <source>
        <strain evidence="3 4">9M</strain>
    </source>
</reference>
<feature type="transmembrane region" description="Helical" evidence="2">
    <location>
        <begin position="301"/>
        <end position="325"/>
    </location>
</feature>
<sequence>MTEDNIQDKISESIHSITLFLRRYKSHYINNDLLDGIKKISIEMLKKLRKINKLISLIGISSNLRRSEYLNYKLDEVIDLKKSAFMLLENYSYPEAQGTYNELVRVNNELQDVVTSLQEEHDEVTNKRDELLTRYGSTLSNLELDVKSSEDLISRFMKTKKTMDLQIDSVMESRDKLQELDDLYREKLASLEFNEEDTKRKIAHLGKANDVISSSRNIIEKYHSEVGVLLDEFEKIKSDSIDVQSRVDTLQTGFSSVKTFFLNKTKDIDDITEKAKNALDKASDVAVGGHFKAQYENAKRLVVLWLLFGGLFLIGAILICLATVFPEVTNTLIDKRLEGGSQTSIIIARLAIAPLFLLGAWFCAYQYNKQKQIIEDYAYKKVLTLSLLSIKSEIEEIGESHVSEFIKGVQKEILKSPLDSLDKKHFKRESKILRLMHNEMANNLIKRVKEHSHQESTLSPVEKDKD</sequence>
<feature type="coiled-coil region" evidence="1">
    <location>
        <begin position="100"/>
        <end position="134"/>
    </location>
</feature>
<evidence type="ECO:0000256" key="2">
    <source>
        <dbReference type="SAM" id="Phobius"/>
    </source>
</evidence>
<evidence type="ECO:0000313" key="4">
    <source>
        <dbReference type="Proteomes" id="UP001138460"/>
    </source>
</evidence>
<accession>A0A9X8P3C4</accession>
<name>A0A9X8P3C4_9GAMM</name>
<organism evidence="3 4">
    <name type="scientific">Pectobacterium zantedeschiae</name>
    <dbReference type="NCBI Taxonomy" id="2034769"/>
    <lineage>
        <taxon>Bacteria</taxon>
        <taxon>Pseudomonadati</taxon>
        <taxon>Pseudomonadota</taxon>
        <taxon>Gammaproteobacteria</taxon>
        <taxon>Enterobacterales</taxon>
        <taxon>Pectobacteriaceae</taxon>
        <taxon>Pectobacterium</taxon>
    </lineage>
</organism>
<evidence type="ECO:0000256" key="1">
    <source>
        <dbReference type="SAM" id="Coils"/>
    </source>
</evidence>
<proteinExistence type="predicted"/>
<gene>
    <name evidence="3" type="ORF">CLR69_21945</name>
</gene>
<keyword evidence="2" id="KW-0812">Transmembrane</keyword>
<dbReference type="OrthoDB" id="7064285at2"/>
<keyword evidence="2" id="KW-1133">Transmembrane helix</keyword>
<protein>
    <submittedName>
        <fullName evidence="3">Uncharacterized protein</fullName>
    </submittedName>
</protein>
<keyword evidence="4" id="KW-1185">Reference proteome</keyword>
<dbReference type="Proteomes" id="UP001138460">
    <property type="component" value="Unassembled WGS sequence"/>
</dbReference>
<dbReference type="RefSeq" id="WP_131535218.1">
    <property type="nucleotide sequence ID" value="NZ_JBEHFA010000020.1"/>
</dbReference>
<keyword evidence="2" id="KW-0472">Membrane</keyword>
<dbReference type="EMBL" id="NWTM01000006">
    <property type="protein sequence ID" value="RYC38917.1"/>
    <property type="molecule type" value="Genomic_DNA"/>
</dbReference>
<feature type="transmembrane region" description="Helical" evidence="2">
    <location>
        <begin position="345"/>
        <end position="364"/>
    </location>
</feature>
<comment type="caution">
    <text evidence="3">The sequence shown here is derived from an EMBL/GenBank/DDBJ whole genome shotgun (WGS) entry which is preliminary data.</text>
</comment>
<keyword evidence="1" id="KW-0175">Coiled coil</keyword>